<dbReference type="Pfam" id="PF00149">
    <property type="entry name" value="Metallophos"/>
    <property type="match status" value="1"/>
</dbReference>
<gene>
    <name evidence="2" type="ORF">SAMN04487860_10279</name>
</gene>
<dbReference type="InterPro" id="IPR004843">
    <property type="entry name" value="Calcineurin-like_PHP"/>
</dbReference>
<sequence length="220" mass="25880">MIYVTGDTHGDITRFKSPEMKKLGRGDTLIIAGDFGFLWDNSKQEKAALKKLADKNFTIAFLDGCHENFDLLEKYPTEEWKGGKVHMIAPNIIHLLRGQVYTIEKRKIFTFGGGHSQDIEFRRDNDWWEREQPSHEEIKEGIARLRENNYKFDYIITHEPPASLKECLGVDVLERLEVHAFFEEIIRTCKYREWFFGKCHIDKLIPLKFRAVFNSVIQLR</sequence>
<dbReference type="GO" id="GO:0016787">
    <property type="term" value="F:hydrolase activity"/>
    <property type="evidence" value="ECO:0007669"/>
    <property type="project" value="InterPro"/>
</dbReference>
<reference evidence="2 3" key="1">
    <citation type="submission" date="2016-11" db="EMBL/GenBank/DDBJ databases">
        <authorList>
            <person name="Jaros S."/>
            <person name="Januszkiewicz K."/>
            <person name="Wedrychowicz H."/>
        </authorList>
    </citation>
    <scope>NUCLEOTIDE SEQUENCE [LARGE SCALE GENOMIC DNA]</scope>
    <source>
        <strain evidence="2 3">Y1</strain>
    </source>
</reference>
<dbReference type="AlphaFoldDB" id="A0A1M7H2D3"/>
<dbReference type="Proteomes" id="UP000184394">
    <property type="component" value="Unassembled WGS sequence"/>
</dbReference>
<accession>A0A1M7H2D3</accession>
<protein>
    <recommendedName>
        <fullName evidence="1">Calcineurin-like phosphoesterase domain-containing protein</fullName>
    </recommendedName>
</protein>
<dbReference type="EMBL" id="FRCT01000002">
    <property type="protein sequence ID" value="SHM22620.1"/>
    <property type="molecule type" value="Genomic_DNA"/>
</dbReference>
<dbReference type="RefSeq" id="WP_072948387.1">
    <property type="nucleotide sequence ID" value="NZ_FRCT01000002.1"/>
</dbReference>
<evidence type="ECO:0000313" key="2">
    <source>
        <dbReference type="EMBL" id="SHM22620.1"/>
    </source>
</evidence>
<organism evidence="2 3">
    <name type="scientific">Ruminococcus flavefaciens</name>
    <dbReference type="NCBI Taxonomy" id="1265"/>
    <lineage>
        <taxon>Bacteria</taxon>
        <taxon>Bacillati</taxon>
        <taxon>Bacillota</taxon>
        <taxon>Clostridia</taxon>
        <taxon>Eubacteriales</taxon>
        <taxon>Oscillospiraceae</taxon>
        <taxon>Ruminococcus</taxon>
    </lineage>
</organism>
<feature type="domain" description="Calcineurin-like phosphoesterase" evidence="1">
    <location>
        <begin position="2"/>
        <end position="176"/>
    </location>
</feature>
<evidence type="ECO:0000259" key="1">
    <source>
        <dbReference type="Pfam" id="PF00149"/>
    </source>
</evidence>
<dbReference type="SUPFAM" id="SSF56300">
    <property type="entry name" value="Metallo-dependent phosphatases"/>
    <property type="match status" value="1"/>
</dbReference>
<dbReference type="InterPro" id="IPR029052">
    <property type="entry name" value="Metallo-depent_PP-like"/>
</dbReference>
<dbReference type="OrthoDB" id="9787800at2"/>
<proteinExistence type="predicted"/>
<evidence type="ECO:0000313" key="3">
    <source>
        <dbReference type="Proteomes" id="UP000184394"/>
    </source>
</evidence>
<name>A0A1M7H2D3_RUMFL</name>